<gene>
    <name evidence="1" type="ORF">C1SCF055_LOCUS34363</name>
</gene>
<name>A0A9P1DHZ5_9DINO</name>
<organism evidence="1">
    <name type="scientific">Cladocopium goreaui</name>
    <dbReference type="NCBI Taxonomy" id="2562237"/>
    <lineage>
        <taxon>Eukaryota</taxon>
        <taxon>Sar</taxon>
        <taxon>Alveolata</taxon>
        <taxon>Dinophyceae</taxon>
        <taxon>Suessiales</taxon>
        <taxon>Symbiodiniaceae</taxon>
        <taxon>Cladocopium</taxon>
    </lineage>
</organism>
<protein>
    <submittedName>
        <fullName evidence="1">Uncharacterized protein</fullName>
    </submittedName>
</protein>
<keyword evidence="3" id="KW-1185">Reference proteome</keyword>
<dbReference type="EMBL" id="CAMXCT030004434">
    <property type="protein sequence ID" value="CAL4796285.1"/>
    <property type="molecule type" value="Genomic_DNA"/>
</dbReference>
<dbReference type="SUPFAM" id="SSF48403">
    <property type="entry name" value="Ankyrin repeat"/>
    <property type="match status" value="1"/>
</dbReference>
<accession>A0A9P1DHZ5</accession>
<dbReference type="EMBL" id="CAMXCT020004434">
    <property type="protein sequence ID" value="CAL1162348.1"/>
    <property type="molecule type" value="Genomic_DNA"/>
</dbReference>
<comment type="caution">
    <text evidence="1">The sequence shown here is derived from an EMBL/GenBank/DDBJ whole genome shotgun (WGS) entry which is preliminary data.</text>
</comment>
<evidence type="ECO:0000313" key="2">
    <source>
        <dbReference type="EMBL" id="CAL1162348.1"/>
    </source>
</evidence>
<reference evidence="1" key="1">
    <citation type="submission" date="2022-10" db="EMBL/GenBank/DDBJ databases">
        <authorList>
            <person name="Chen Y."/>
            <person name="Dougan E. K."/>
            <person name="Chan C."/>
            <person name="Rhodes N."/>
            <person name="Thang M."/>
        </authorList>
    </citation>
    <scope>NUCLEOTIDE SEQUENCE</scope>
</reference>
<dbReference type="InterPro" id="IPR036770">
    <property type="entry name" value="Ankyrin_rpt-contain_sf"/>
</dbReference>
<evidence type="ECO:0000313" key="1">
    <source>
        <dbReference type="EMBL" id="CAI4008973.1"/>
    </source>
</evidence>
<dbReference type="EMBL" id="CAMXCT010004434">
    <property type="protein sequence ID" value="CAI4008973.1"/>
    <property type="molecule type" value="Genomic_DNA"/>
</dbReference>
<dbReference type="AlphaFoldDB" id="A0A9P1DHZ5"/>
<sequence length="172" mass="20037">MEGRPFVFEQRGGRCKLLEGDEFAVAARAKTMPRPWENKHANHPARLAKDWEELQIYLQKNNFKHVNEVKRRWFGLSWSYPLLKAAKEHDLWHMTLLLRFGANLWQKDSRGKTALDYIPLETLQWNMIREHENSQREQRPSASVIDDEAVVGEAARSKSENAEILTTDGGRP</sequence>
<reference evidence="2" key="2">
    <citation type="submission" date="2024-04" db="EMBL/GenBank/DDBJ databases">
        <authorList>
            <person name="Chen Y."/>
            <person name="Shah S."/>
            <person name="Dougan E. K."/>
            <person name="Thang M."/>
            <person name="Chan C."/>
        </authorList>
    </citation>
    <scope>NUCLEOTIDE SEQUENCE [LARGE SCALE GENOMIC DNA]</scope>
</reference>
<evidence type="ECO:0000313" key="3">
    <source>
        <dbReference type="Proteomes" id="UP001152797"/>
    </source>
</evidence>
<dbReference type="Proteomes" id="UP001152797">
    <property type="component" value="Unassembled WGS sequence"/>
</dbReference>
<proteinExistence type="predicted"/>
<dbReference type="Gene3D" id="1.25.40.20">
    <property type="entry name" value="Ankyrin repeat-containing domain"/>
    <property type="match status" value="1"/>
</dbReference>